<evidence type="ECO:0000313" key="1">
    <source>
        <dbReference type="EMBL" id="SDZ96897.1"/>
    </source>
</evidence>
<dbReference type="EMBL" id="FNRL01000001">
    <property type="protein sequence ID" value="SDZ96897.1"/>
    <property type="molecule type" value="Genomic_DNA"/>
</dbReference>
<evidence type="ECO:0000313" key="2">
    <source>
        <dbReference type="Proteomes" id="UP000199656"/>
    </source>
</evidence>
<keyword evidence="2" id="KW-1185">Reference proteome</keyword>
<dbReference type="Proteomes" id="UP000199656">
    <property type="component" value="Unassembled WGS sequence"/>
</dbReference>
<dbReference type="OrthoDB" id="9852518at2"/>
<accession>A0A1H3XBZ5</accession>
<name>A0A1H3XBZ5_9BACT</name>
<reference evidence="2" key="1">
    <citation type="submission" date="2016-10" db="EMBL/GenBank/DDBJ databases">
        <authorList>
            <person name="Varghese N."/>
            <person name="Submissions S."/>
        </authorList>
    </citation>
    <scope>NUCLEOTIDE SEQUENCE [LARGE SCALE GENOMIC DNA]</scope>
    <source>
        <strain evidence="2">DSM 23920</strain>
    </source>
</reference>
<dbReference type="RefSeq" id="WP_089758066.1">
    <property type="nucleotide sequence ID" value="NZ_BKAT01000012.1"/>
</dbReference>
<dbReference type="AlphaFoldDB" id="A0A1H3XBZ5"/>
<protein>
    <submittedName>
        <fullName evidence="1">Uncharacterized protein</fullName>
    </submittedName>
</protein>
<gene>
    <name evidence="1" type="ORF">SAMN05660909_00377</name>
</gene>
<proteinExistence type="predicted"/>
<sequence length="119" mass="13340">MIKPSVKFAEASSGPVLVENLRAATTGIEKIDFIRVFFGYFSGGDSLKEKNKQLILFLQECISQNNITLVNRILTDKAVEDLHLSLLKSILIMTSGIPDVEGAYNNLEEVYRKKINIHL</sequence>
<dbReference type="STRING" id="408074.SAMN05660909_00377"/>
<organism evidence="1 2">
    <name type="scientific">Chitinophaga terrae</name>
    <name type="common">ex Kim and Jung 2007</name>
    <dbReference type="NCBI Taxonomy" id="408074"/>
    <lineage>
        <taxon>Bacteria</taxon>
        <taxon>Pseudomonadati</taxon>
        <taxon>Bacteroidota</taxon>
        <taxon>Chitinophagia</taxon>
        <taxon>Chitinophagales</taxon>
        <taxon>Chitinophagaceae</taxon>
        <taxon>Chitinophaga</taxon>
    </lineage>
</organism>